<comment type="subcellular location">
    <subcellularLocation>
        <location evidence="1">Cell membrane</location>
        <topology evidence="1">Multi-pass membrane protein</topology>
    </subcellularLocation>
</comment>
<evidence type="ECO:0000259" key="9">
    <source>
        <dbReference type="Pfam" id="PF21088"/>
    </source>
</evidence>
<feature type="transmembrane region" description="Helical" evidence="7">
    <location>
        <begin position="28"/>
        <end position="57"/>
    </location>
</feature>
<evidence type="ECO:0000256" key="1">
    <source>
        <dbReference type="ARBA" id="ARBA00004651"/>
    </source>
</evidence>
<keyword evidence="6 7" id="KW-0472">Membrane</keyword>
<dbReference type="InterPro" id="IPR045276">
    <property type="entry name" value="YbiO_bact"/>
</dbReference>
<evidence type="ECO:0000259" key="8">
    <source>
        <dbReference type="Pfam" id="PF00924"/>
    </source>
</evidence>
<dbReference type="Pfam" id="PF00924">
    <property type="entry name" value="MS_channel_2nd"/>
    <property type="match status" value="1"/>
</dbReference>
<dbReference type="RefSeq" id="WP_251872876.1">
    <property type="nucleotide sequence ID" value="NZ_CP098755.1"/>
</dbReference>
<dbReference type="SUPFAM" id="SSF50182">
    <property type="entry name" value="Sm-like ribonucleoproteins"/>
    <property type="match status" value="1"/>
</dbReference>
<dbReference type="InterPro" id="IPR010920">
    <property type="entry name" value="LSM_dom_sf"/>
</dbReference>
<dbReference type="Pfam" id="PF21088">
    <property type="entry name" value="MS_channel_1st"/>
    <property type="match status" value="1"/>
</dbReference>
<dbReference type="InterPro" id="IPR006685">
    <property type="entry name" value="MscS_channel_2nd"/>
</dbReference>
<feature type="transmembrane region" description="Helical" evidence="7">
    <location>
        <begin position="78"/>
        <end position="104"/>
    </location>
</feature>
<evidence type="ECO:0000256" key="3">
    <source>
        <dbReference type="ARBA" id="ARBA00022475"/>
    </source>
</evidence>
<evidence type="ECO:0000256" key="5">
    <source>
        <dbReference type="ARBA" id="ARBA00022989"/>
    </source>
</evidence>
<keyword evidence="11" id="KW-1185">Reference proteome</keyword>
<dbReference type="Gene3D" id="2.30.30.60">
    <property type="match status" value="1"/>
</dbReference>
<dbReference type="Gene3D" id="3.30.70.100">
    <property type="match status" value="1"/>
</dbReference>
<keyword evidence="3" id="KW-1003">Cell membrane</keyword>
<protein>
    <submittedName>
        <fullName evidence="10">Mechanosensitive ion channel family protein</fullName>
    </submittedName>
</protein>
<dbReference type="EMBL" id="CP098755">
    <property type="protein sequence ID" value="USG65786.1"/>
    <property type="molecule type" value="Genomic_DNA"/>
</dbReference>
<dbReference type="PANTHER" id="PTHR30460">
    <property type="entry name" value="MODERATE CONDUCTANCE MECHANOSENSITIVE CHANNEL YBIO"/>
    <property type="match status" value="1"/>
</dbReference>
<dbReference type="InterPro" id="IPR023408">
    <property type="entry name" value="MscS_beta-dom_sf"/>
</dbReference>
<dbReference type="InterPro" id="IPR011066">
    <property type="entry name" value="MscS_channel_C_sf"/>
</dbReference>
<feature type="domain" description="Mechanosensitive ion channel MscS" evidence="8">
    <location>
        <begin position="128"/>
        <end position="191"/>
    </location>
</feature>
<feature type="transmembrane region" description="Helical" evidence="7">
    <location>
        <begin position="110"/>
        <end position="129"/>
    </location>
</feature>
<dbReference type="SUPFAM" id="SSF82861">
    <property type="entry name" value="Mechanosensitive channel protein MscS (YggB), transmembrane region"/>
    <property type="match status" value="1"/>
</dbReference>
<gene>
    <name evidence="10" type="ORF">NDK47_27440</name>
</gene>
<organism evidence="10 11">
    <name type="scientific">Brevibacillus ruminantium</name>
    <dbReference type="NCBI Taxonomy" id="2950604"/>
    <lineage>
        <taxon>Bacteria</taxon>
        <taxon>Bacillati</taxon>
        <taxon>Bacillota</taxon>
        <taxon>Bacilli</taxon>
        <taxon>Bacillales</taxon>
        <taxon>Paenibacillaceae</taxon>
        <taxon>Brevibacillus</taxon>
    </lineage>
</organism>
<sequence length="304" mass="34314">MKEELVKQGNWLEMLYEKTFDYVSDPEMWLRIGLTLLQIILIVFLSKIVVTIVKAAVNRIFQHRQGSKLQMEQRRVDTLRVLVNNVTSYAIYFLAILLILQQLGVDLRPVLVSAGVLGLAVGFGAQSLVRDVITGFFIIFEDQFAVGDFVTINNMTGTVQEIGLRITRIRSWTGEVHIFPNGTITHVTNFSLHNTLAVVDVSVPYEEDLGRMERIIMETMKQAQANVEEIVGEPQFLGVQALGPSEVTMRLTVECKPNTHHGVSRKLRAMIRQELSRQGIEIPYPRVVTMTGRGFDQGKKQAES</sequence>
<dbReference type="Gene3D" id="1.10.287.1260">
    <property type="match status" value="1"/>
</dbReference>
<dbReference type="InterPro" id="IPR049142">
    <property type="entry name" value="MS_channel_1st"/>
</dbReference>
<dbReference type="InterPro" id="IPR011014">
    <property type="entry name" value="MscS_channel_TM-2"/>
</dbReference>
<dbReference type="Proteomes" id="UP001056500">
    <property type="component" value="Chromosome"/>
</dbReference>
<dbReference type="PANTHER" id="PTHR30460:SF0">
    <property type="entry name" value="MODERATE CONDUCTANCE MECHANOSENSITIVE CHANNEL YBIO"/>
    <property type="match status" value="1"/>
</dbReference>
<feature type="domain" description="Mechanosensitive ion channel transmembrane helices 2/3" evidence="9">
    <location>
        <begin position="85"/>
        <end position="126"/>
    </location>
</feature>
<name>A0ABY4WME4_9BACL</name>
<evidence type="ECO:0000256" key="2">
    <source>
        <dbReference type="ARBA" id="ARBA00008017"/>
    </source>
</evidence>
<dbReference type="SUPFAM" id="SSF82689">
    <property type="entry name" value="Mechanosensitive channel protein MscS (YggB), C-terminal domain"/>
    <property type="match status" value="1"/>
</dbReference>
<accession>A0ABY4WME4</accession>
<evidence type="ECO:0000256" key="6">
    <source>
        <dbReference type="ARBA" id="ARBA00023136"/>
    </source>
</evidence>
<evidence type="ECO:0000256" key="7">
    <source>
        <dbReference type="SAM" id="Phobius"/>
    </source>
</evidence>
<comment type="similarity">
    <text evidence="2">Belongs to the MscS (TC 1.A.23) family.</text>
</comment>
<evidence type="ECO:0000256" key="4">
    <source>
        <dbReference type="ARBA" id="ARBA00022692"/>
    </source>
</evidence>
<keyword evidence="5 7" id="KW-1133">Transmembrane helix</keyword>
<evidence type="ECO:0000313" key="11">
    <source>
        <dbReference type="Proteomes" id="UP001056500"/>
    </source>
</evidence>
<proteinExistence type="inferred from homology"/>
<keyword evidence="4 7" id="KW-0812">Transmembrane</keyword>
<reference evidence="10" key="1">
    <citation type="submission" date="2022-06" db="EMBL/GenBank/DDBJ databases">
        <title>Genome sequencing of Brevibacillus sp. BB3-R1.</title>
        <authorList>
            <person name="Heo J."/>
            <person name="Lee D."/>
            <person name="Won M."/>
            <person name="Han B.-H."/>
            <person name="Hong S.-B."/>
            <person name="Kwon S.-W."/>
        </authorList>
    </citation>
    <scope>NUCLEOTIDE SEQUENCE</scope>
    <source>
        <strain evidence="10">BB3-R1</strain>
    </source>
</reference>
<evidence type="ECO:0000313" key="10">
    <source>
        <dbReference type="EMBL" id="USG65786.1"/>
    </source>
</evidence>